<dbReference type="Gene3D" id="1.20.1080.10">
    <property type="entry name" value="Glycerol uptake facilitator protein"/>
    <property type="match status" value="1"/>
</dbReference>
<feature type="transmembrane region" description="Helical" evidence="10">
    <location>
        <begin position="179"/>
        <end position="200"/>
    </location>
</feature>
<sequence>MEDDDHPISNLPWRNNRRNQMSSFPAGMSPVESLRHSSFRIRDRLLVNLLSEFLGTFLLVLIGCSSIAQFILSEAKLNNHLQVCLAWGFAIFLAVTVTYKTSGGHLNPAVSLAICSLGKLPFIHYPFYVLAQTFGGFLGAALCLHVYVDSFDKFDGGIRSVDGKNGTGAVFCSFPQPHISLYTAFIDQVVGTGLLLLFVCAIIDQRNKIPGYLHPLCFGLTVFLLTSSFGMNLGTPINPARDFGPRLFMLFGGYGLEAFSWRNYYFWIPIIAPLIGALLGTWIYQFLVGINIPDEKVAFGTWSVGDASRHFEEKRKCRSSGGSEGINLIKSSQQNLPSINSQQNSNSKIKNKNEIKSEEPRRRRNLLINNKMNKLNKNSDFYSSTEYVKHTNNFNSGFSLQNAISMSESFPPLFNNYFNTSLETLNFSSNFKENCCPVSSRTNDFKICNNIPIQRQRTKSLDNGTCYKPHQ</sequence>
<dbReference type="SUPFAM" id="SSF81338">
    <property type="entry name" value="Aquaporin-like"/>
    <property type="match status" value="1"/>
</dbReference>
<evidence type="ECO:0000256" key="8">
    <source>
        <dbReference type="RuleBase" id="RU000477"/>
    </source>
</evidence>
<dbReference type="GO" id="GO:0015250">
    <property type="term" value="F:water channel activity"/>
    <property type="evidence" value="ECO:0007669"/>
    <property type="project" value="TreeGrafter"/>
</dbReference>
<evidence type="ECO:0000256" key="6">
    <source>
        <dbReference type="ARBA" id="ARBA00023136"/>
    </source>
</evidence>
<feature type="transmembrane region" description="Helical" evidence="10">
    <location>
        <begin position="264"/>
        <end position="287"/>
    </location>
</feature>
<dbReference type="GO" id="GO:0016323">
    <property type="term" value="C:basolateral plasma membrane"/>
    <property type="evidence" value="ECO:0007669"/>
    <property type="project" value="TreeGrafter"/>
</dbReference>
<keyword evidence="3 8" id="KW-0813">Transport</keyword>
<feature type="region of interest" description="Disordered" evidence="9">
    <location>
        <begin position="1"/>
        <end position="30"/>
    </location>
</feature>
<keyword evidence="11" id="KW-1185">Reference proteome</keyword>
<dbReference type="CDD" id="cd00333">
    <property type="entry name" value="MIP"/>
    <property type="match status" value="1"/>
</dbReference>
<comment type="similarity">
    <text evidence="2 8">Belongs to the MIP/aquaporin (TC 1.A.8) family.</text>
</comment>
<keyword evidence="4 8" id="KW-0812">Transmembrane</keyword>
<feature type="transmembrane region" description="Helical" evidence="10">
    <location>
        <begin position="45"/>
        <end position="68"/>
    </location>
</feature>
<evidence type="ECO:0000256" key="1">
    <source>
        <dbReference type="ARBA" id="ARBA00004141"/>
    </source>
</evidence>
<feature type="transmembrane region" description="Helical" evidence="10">
    <location>
        <begin position="80"/>
        <end position="99"/>
    </location>
</feature>
<dbReference type="AlphaFoldDB" id="A0A914KH92"/>
<evidence type="ECO:0000256" key="3">
    <source>
        <dbReference type="ARBA" id="ARBA00022448"/>
    </source>
</evidence>
<feature type="compositionally biased region" description="Low complexity" evidence="9">
    <location>
        <begin position="337"/>
        <end position="348"/>
    </location>
</feature>
<name>A0A914KH92_MELIC</name>
<dbReference type="PANTHER" id="PTHR43829:SF5">
    <property type="entry name" value="AQUAPORIN-9"/>
    <property type="match status" value="1"/>
</dbReference>
<dbReference type="GO" id="GO:0015254">
    <property type="term" value="F:glycerol channel activity"/>
    <property type="evidence" value="ECO:0007669"/>
    <property type="project" value="TreeGrafter"/>
</dbReference>
<dbReference type="Proteomes" id="UP000887563">
    <property type="component" value="Unplaced"/>
</dbReference>
<evidence type="ECO:0000256" key="2">
    <source>
        <dbReference type="ARBA" id="ARBA00006175"/>
    </source>
</evidence>
<evidence type="ECO:0000256" key="4">
    <source>
        <dbReference type="ARBA" id="ARBA00022692"/>
    </source>
</evidence>
<evidence type="ECO:0000313" key="12">
    <source>
        <dbReference type="WBParaSite" id="Minc3s00011g00712"/>
    </source>
</evidence>
<evidence type="ECO:0000256" key="10">
    <source>
        <dbReference type="SAM" id="Phobius"/>
    </source>
</evidence>
<dbReference type="InterPro" id="IPR050363">
    <property type="entry name" value="MIP/Aquaporin"/>
</dbReference>
<evidence type="ECO:0000256" key="9">
    <source>
        <dbReference type="SAM" id="MobiDB-lite"/>
    </source>
</evidence>
<keyword evidence="5 10" id="KW-1133">Transmembrane helix</keyword>
<dbReference type="InterPro" id="IPR000425">
    <property type="entry name" value="MIP"/>
</dbReference>
<comment type="subcellular location">
    <subcellularLocation>
        <location evidence="1">Membrane</location>
        <topology evidence="1">Multi-pass membrane protein</topology>
    </subcellularLocation>
</comment>
<feature type="region of interest" description="Disordered" evidence="9">
    <location>
        <begin position="337"/>
        <end position="362"/>
    </location>
</feature>
<dbReference type="PANTHER" id="PTHR43829">
    <property type="entry name" value="AQUAPORIN OR AQUAGLYCEROPORIN RELATED"/>
    <property type="match status" value="1"/>
</dbReference>
<accession>A0A914KH92</accession>
<dbReference type="Pfam" id="PF00230">
    <property type="entry name" value="MIP"/>
    <property type="match status" value="1"/>
</dbReference>
<dbReference type="PROSITE" id="PS00221">
    <property type="entry name" value="MIP"/>
    <property type="match status" value="1"/>
</dbReference>
<comment type="function">
    <text evidence="7">Aquaglyceroporin that may modulate the water content and osmolytes during anhydrobiosis.</text>
</comment>
<evidence type="ECO:0000256" key="5">
    <source>
        <dbReference type="ARBA" id="ARBA00022989"/>
    </source>
</evidence>
<evidence type="ECO:0000256" key="7">
    <source>
        <dbReference type="ARBA" id="ARBA00045280"/>
    </source>
</evidence>
<dbReference type="NCBIfam" id="TIGR00861">
    <property type="entry name" value="MIP"/>
    <property type="match status" value="1"/>
</dbReference>
<organism evidence="11 12">
    <name type="scientific">Meloidogyne incognita</name>
    <name type="common">Southern root-knot nematode worm</name>
    <name type="synonym">Oxyuris incognita</name>
    <dbReference type="NCBI Taxonomy" id="6306"/>
    <lineage>
        <taxon>Eukaryota</taxon>
        <taxon>Metazoa</taxon>
        <taxon>Ecdysozoa</taxon>
        <taxon>Nematoda</taxon>
        <taxon>Chromadorea</taxon>
        <taxon>Rhabditida</taxon>
        <taxon>Tylenchina</taxon>
        <taxon>Tylenchomorpha</taxon>
        <taxon>Tylenchoidea</taxon>
        <taxon>Meloidogynidae</taxon>
        <taxon>Meloidogyninae</taxon>
        <taxon>Meloidogyne</taxon>
        <taxon>Meloidogyne incognita group</taxon>
    </lineage>
</organism>
<dbReference type="InterPro" id="IPR022357">
    <property type="entry name" value="MIP_CS"/>
</dbReference>
<feature type="compositionally biased region" description="Basic and acidic residues" evidence="9">
    <location>
        <begin position="351"/>
        <end position="361"/>
    </location>
</feature>
<evidence type="ECO:0000313" key="11">
    <source>
        <dbReference type="Proteomes" id="UP000887563"/>
    </source>
</evidence>
<dbReference type="PRINTS" id="PR00783">
    <property type="entry name" value="MINTRINSICP"/>
</dbReference>
<dbReference type="WBParaSite" id="Minc3s00011g00712">
    <property type="protein sequence ID" value="Minc3s00011g00712"/>
    <property type="gene ID" value="Minc3s00011g00712"/>
</dbReference>
<proteinExistence type="inferred from homology"/>
<reference evidence="12" key="1">
    <citation type="submission" date="2022-11" db="UniProtKB">
        <authorList>
            <consortium name="WormBaseParasite"/>
        </authorList>
    </citation>
    <scope>IDENTIFICATION</scope>
</reference>
<keyword evidence="6 10" id="KW-0472">Membrane</keyword>
<dbReference type="InterPro" id="IPR023271">
    <property type="entry name" value="Aquaporin-like"/>
</dbReference>
<protein>
    <submittedName>
        <fullName evidence="12">Aquaporin</fullName>
    </submittedName>
</protein>
<feature type="transmembrane region" description="Helical" evidence="10">
    <location>
        <begin position="127"/>
        <end position="148"/>
    </location>
</feature>
<feature type="transmembrane region" description="Helical" evidence="10">
    <location>
        <begin position="212"/>
        <end position="231"/>
    </location>
</feature>